<keyword evidence="3" id="KW-1185">Reference proteome</keyword>
<evidence type="ECO:0000313" key="3">
    <source>
        <dbReference type="Proteomes" id="UP000325286"/>
    </source>
</evidence>
<organism evidence="2 3">
    <name type="scientific">Roseimaritima ulvae</name>
    <dbReference type="NCBI Taxonomy" id="980254"/>
    <lineage>
        <taxon>Bacteria</taxon>
        <taxon>Pseudomonadati</taxon>
        <taxon>Planctomycetota</taxon>
        <taxon>Planctomycetia</taxon>
        <taxon>Pirellulales</taxon>
        <taxon>Pirellulaceae</taxon>
        <taxon>Roseimaritima</taxon>
    </lineage>
</organism>
<accession>A0A5B9R3W1</accession>
<dbReference type="KEGG" id="rul:UC8_30890"/>
<dbReference type="AlphaFoldDB" id="A0A5B9R3W1"/>
<name>A0A5B9R3W1_9BACT</name>
<proteinExistence type="predicted"/>
<keyword evidence="1" id="KW-0732">Signal</keyword>
<protein>
    <submittedName>
        <fullName evidence="2">Uncharacterized protein</fullName>
    </submittedName>
</protein>
<feature type="signal peptide" evidence="1">
    <location>
        <begin position="1"/>
        <end position="27"/>
    </location>
</feature>
<evidence type="ECO:0000313" key="2">
    <source>
        <dbReference type="EMBL" id="QEG41071.1"/>
    </source>
</evidence>
<dbReference type="RefSeq" id="WP_068133832.1">
    <property type="nucleotide sequence ID" value="NZ_CP042914.1"/>
</dbReference>
<dbReference type="Proteomes" id="UP000325286">
    <property type="component" value="Chromosome"/>
</dbReference>
<feature type="chain" id="PRO_5022943606" evidence="1">
    <location>
        <begin position="28"/>
        <end position="120"/>
    </location>
</feature>
<dbReference type="EMBL" id="CP042914">
    <property type="protein sequence ID" value="QEG41071.1"/>
    <property type="molecule type" value="Genomic_DNA"/>
</dbReference>
<sequence precursor="true">MLTRPLSLGLLLSASVLLFAAAPSAVAAAQQTEQKEQKEEVRYRCVDWKTKHIHKADQADKIAKTLKDLKCEVKREEHDGHIDLKYRCPDWRKMTLKTHADAHKWENWLKQYGFETEHHH</sequence>
<reference evidence="2 3" key="1">
    <citation type="submission" date="2019-08" db="EMBL/GenBank/DDBJ databases">
        <title>Deep-cultivation of Planctomycetes and their phenomic and genomic characterization uncovers novel biology.</title>
        <authorList>
            <person name="Wiegand S."/>
            <person name="Jogler M."/>
            <person name="Boedeker C."/>
            <person name="Pinto D."/>
            <person name="Vollmers J."/>
            <person name="Rivas-Marin E."/>
            <person name="Kohn T."/>
            <person name="Peeters S.H."/>
            <person name="Heuer A."/>
            <person name="Rast P."/>
            <person name="Oberbeckmann S."/>
            <person name="Bunk B."/>
            <person name="Jeske O."/>
            <person name="Meyerdierks A."/>
            <person name="Storesund J.E."/>
            <person name="Kallscheuer N."/>
            <person name="Luecker S."/>
            <person name="Lage O.M."/>
            <person name="Pohl T."/>
            <person name="Merkel B.J."/>
            <person name="Hornburger P."/>
            <person name="Mueller R.-W."/>
            <person name="Bruemmer F."/>
            <person name="Labrenz M."/>
            <person name="Spormann A.M."/>
            <person name="Op den Camp H."/>
            <person name="Overmann J."/>
            <person name="Amann R."/>
            <person name="Jetten M.S.M."/>
            <person name="Mascher T."/>
            <person name="Medema M.H."/>
            <person name="Devos D.P."/>
            <person name="Kaster A.-K."/>
            <person name="Ovreas L."/>
            <person name="Rohde M."/>
            <person name="Galperin M.Y."/>
            <person name="Jogler C."/>
        </authorList>
    </citation>
    <scope>NUCLEOTIDE SEQUENCE [LARGE SCALE GENOMIC DNA]</scope>
    <source>
        <strain evidence="2 3">UC8</strain>
    </source>
</reference>
<evidence type="ECO:0000256" key="1">
    <source>
        <dbReference type="SAM" id="SignalP"/>
    </source>
</evidence>
<gene>
    <name evidence="2" type="ORF">UC8_30890</name>
</gene>